<evidence type="ECO:0000313" key="1">
    <source>
        <dbReference type="EMBL" id="SEB98006.1"/>
    </source>
</evidence>
<reference evidence="1 2" key="1">
    <citation type="submission" date="2016-10" db="EMBL/GenBank/DDBJ databases">
        <authorList>
            <person name="de Groot N.N."/>
        </authorList>
    </citation>
    <scope>NUCLEOTIDE SEQUENCE [LARGE SCALE GENOMIC DNA]</scope>
    <source>
        <strain evidence="1 2">MT12</strain>
    </source>
</reference>
<dbReference type="EMBL" id="FNTH01000001">
    <property type="protein sequence ID" value="SEB98006.1"/>
    <property type="molecule type" value="Genomic_DNA"/>
</dbReference>
<organism evidence="1 2">
    <name type="scientific">Bradyrhizobium erythrophlei</name>
    <dbReference type="NCBI Taxonomy" id="1437360"/>
    <lineage>
        <taxon>Bacteria</taxon>
        <taxon>Pseudomonadati</taxon>
        <taxon>Pseudomonadota</taxon>
        <taxon>Alphaproteobacteria</taxon>
        <taxon>Hyphomicrobiales</taxon>
        <taxon>Nitrobacteraceae</taxon>
        <taxon>Bradyrhizobium</taxon>
    </lineage>
</organism>
<accession>A0A1H4NS10</accession>
<sequence length="64" mass="6902">MERARDFFGDVPGLERWTADACARVNSKHGGGDGEMIGAAEDWALTLISEYAAEDGVTLEELAE</sequence>
<name>A0A1H4NS10_9BRAD</name>
<gene>
    <name evidence="1" type="ORF">SAMN05444164_0713</name>
</gene>
<dbReference type="RefSeq" id="WP_092114292.1">
    <property type="nucleotide sequence ID" value="NZ_FNTH01000001.1"/>
</dbReference>
<proteinExistence type="predicted"/>
<protein>
    <submittedName>
        <fullName evidence="1">Uncharacterized protein</fullName>
    </submittedName>
</protein>
<dbReference type="Proteomes" id="UP000198992">
    <property type="component" value="Unassembled WGS sequence"/>
</dbReference>
<dbReference type="AlphaFoldDB" id="A0A1H4NS10"/>
<evidence type="ECO:0000313" key="2">
    <source>
        <dbReference type="Proteomes" id="UP000198992"/>
    </source>
</evidence>
<dbReference type="OrthoDB" id="9884573at2"/>